<dbReference type="AlphaFoldDB" id="Q978Q8"/>
<reference evidence="2 3" key="2">
    <citation type="journal article" date="2000" name="Proc. Natl. Acad. Sci. U.S.A.">
        <title>Archaeal adaptation to higher temperatures revealed by genomic sequence of Thermoplasma volcanium.</title>
        <authorList>
            <person name="Kawashima T."/>
            <person name="Amano N."/>
            <person name="Koike H."/>
            <person name="Makino S."/>
            <person name="Higuchi S."/>
            <person name="Kawashima-Ohya Y."/>
            <person name="Watanabe K."/>
            <person name="Yamazaki M."/>
            <person name="Kanehori K."/>
            <person name="Kawamoto T."/>
            <person name="Nunoshiba T."/>
            <person name="Yamamoto Y."/>
            <person name="Aramaki H."/>
            <person name="Makino K."/>
            <person name="Suzuki M."/>
        </authorList>
    </citation>
    <scope>NUCLEOTIDE SEQUENCE [LARGE SCALE GENOMIC DNA]</scope>
    <source>
        <strain evidence="3">ATCC 51530 / DSM 4299 / JCM 9571 / NBRC 15438 / GSS1</strain>
    </source>
</reference>
<feature type="transmembrane region" description="Helical" evidence="1">
    <location>
        <begin position="20"/>
        <end position="40"/>
    </location>
</feature>
<dbReference type="HOGENOM" id="CLU_1451488_0_0_2"/>
<evidence type="ECO:0000313" key="2">
    <source>
        <dbReference type="EMBL" id="BAB60499.1"/>
    </source>
</evidence>
<organism evidence="2 3">
    <name type="scientific">Thermoplasma volcanium (strain ATCC 51530 / DSM 4299 / JCM 9571 / NBRC 15438 / GSS1)</name>
    <dbReference type="NCBI Taxonomy" id="273116"/>
    <lineage>
        <taxon>Archaea</taxon>
        <taxon>Methanobacteriati</taxon>
        <taxon>Thermoplasmatota</taxon>
        <taxon>Thermoplasmata</taxon>
        <taxon>Thermoplasmatales</taxon>
        <taxon>Thermoplasmataceae</taxon>
        <taxon>Thermoplasma</taxon>
    </lineage>
</organism>
<sequence length="186" mass="20743">MRIKIEHKKQRDKIQFRYLWLLLLSIVLILAGISVTAFSYTQHPTYYINSSSKTVIVGNGSAEFYGYSGLPSNLTIKTVNGNATVEVYLVSVYKNALGITQISYTLEGHEIIGFNETTIIRLPVQYFSPEYKVNVTSSNSTNVTLVFSTQIPQKAASNIYIEAIGISMLIFGIVTLVVYITKNKTP</sequence>
<proteinExistence type="predicted"/>
<keyword evidence="1" id="KW-1133">Transmembrane helix</keyword>
<gene>
    <name evidence="2" type="ORF">TVG1405254</name>
</gene>
<dbReference type="EMBL" id="BA000011">
    <property type="protein sequence ID" value="BAB60499.1"/>
    <property type="molecule type" value="Genomic_DNA"/>
</dbReference>
<feature type="transmembrane region" description="Helical" evidence="1">
    <location>
        <begin position="159"/>
        <end position="180"/>
    </location>
</feature>
<dbReference type="Proteomes" id="UP000001017">
    <property type="component" value="Chromosome"/>
</dbReference>
<keyword evidence="1" id="KW-0812">Transmembrane</keyword>
<accession>Q978Q8</accession>
<keyword evidence="1" id="KW-0472">Membrane</keyword>
<keyword evidence="3" id="KW-1185">Reference proteome</keyword>
<evidence type="ECO:0000256" key="1">
    <source>
        <dbReference type="SAM" id="Phobius"/>
    </source>
</evidence>
<dbReference type="PaxDb" id="273116-14325596"/>
<dbReference type="KEGG" id="tvo:TVG1405254"/>
<protein>
    <submittedName>
        <fullName evidence="2">TVG1405254 protein</fullName>
    </submittedName>
</protein>
<name>Q978Q8_THEVO</name>
<evidence type="ECO:0000313" key="3">
    <source>
        <dbReference type="Proteomes" id="UP000001017"/>
    </source>
</evidence>
<reference evidence="2 3" key="1">
    <citation type="journal article" date="1999" name="Proc. Jpn. Acad.">
        <title>Determination of the complete genomic DNA sequence of Thermoplasma volvanium GSS1.</title>
        <authorList>
            <person name="Kawashima T."/>
            <person name="Yamamoto Y."/>
            <person name="Aramaki H."/>
            <person name="Nunoshiba T."/>
            <person name="Kawamoto T."/>
            <person name="Watanabe K."/>
            <person name="Yamazaki M."/>
            <person name="Kanehori K."/>
            <person name="Amano N."/>
            <person name="Ohya Y."/>
            <person name="Makino K."/>
            <person name="Suzuki M."/>
        </authorList>
    </citation>
    <scope>NUCLEOTIDE SEQUENCE [LARGE SCALE GENOMIC DNA]</scope>
    <source>
        <strain evidence="3">ATCC 51530 / DSM 4299 / JCM 9571 / NBRC 15438 / GSS1</strain>
    </source>
</reference>